<evidence type="ECO:0000256" key="1">
    <source>
        <dbReference type="SAM" id="SignalP"/>
    </source>
</evidence>
<dbReference type="WBParaSite" id="TCONS_00003804.p1">
    <property type="protein sequence ID" value="TCONS_00003804.p1"/>
    <property type="gene ID" value="XLOC_000385"/>
</dbReference>
<dbReference type="AlphaFoldDB" id="A0A0K0EMF6"/>
<keyword evidence="1" id="KW-0732">Signal</keyword>
<feature type="signal peptide" evidence="1">
    <location>
        <begin position="1"/>
        <end position="21"/>
    </location>
</feature>
<dbReference type="Proteomes" id="UP000035681">
    <property type="component" value="Unplaced"/>
</dbReference>
<name>A0A0K0EMF6_STRER</name>
<reference evidence="3" key="1">
    <citation type="submission" date="2015-08" db="UniProtKB">
        <authorList>
            <consortium name="WormBaseParasite"/>
        </authorList>
    </citation>
    <scope>IDENTIFICATION</scope>
</reference>
<sequence length="196" mass="23158">MFLIHLIIYSILLINLSYITTTLPLENHFQITVEGKINNSDKFNNDEIGIYFMVSKSKKYFGNSRIRLKDEIYKNLNQGIYCQIEWLDKTSNSSNNIVKGVCNIKKDTNFITKECRKNNLENCIFKNVNILLIIPANFKIRKTFSSFNVKIIAIDYIQKKKYEISKKNKYFFITSNELKNDYNYFKDVAQEYGMKT</sequence>
<evidence type="ECO:0000313" key="3">
    <source>
        <dbReference type="WBParaSite" id="SSTP_0001064500.1"/>
    </source>
</evidence>
<accession>A0A0K0EMF6</accession>
<proteinExistence type="predicted"/>
<evidence type="ECO:0000313" key="4">
    <source>
        <dbReference type="WBParaSite" id="TCONS_00003804.p1"/>
    </source>
</evidence>
<evidence type="ECO:0000313" key="2">
    <source>
        <dbReference type="Proteomes" id="UP000035681"/>
    </source>
</evidence>
<keyword evidence="2" id="KW-1185">Reference proteome</keyword>
<feature type="chain" id="PRO_5005328550" evidence="1">
    <location>
        <begin position="22"/>
        <end position="196"/>
    </location>
</feature>
<protein>
    <submittedName>
        <fullName evidence="3 4">Uncharacterized protein</fullName>
    </submittedName>
</protein>
<dbReference type="WBParaSite" id="SSTP_0001064500.1">
    <property type="protein sequence ID" value="SSTP_0001064500.1"/>
    <property type="gene ID" value="SSTP_0001064500"/>
</dbReference>
<organism evidence="3">
    <name type="scientific">Strongyloides stercoralis</name>
    <name type="common">Threadworm</name>
    <dbReference type="NCBI Taxonomy" id="6248"/>
    <lineage>
        <taxon>Eukaryota</taxon>
        <taxon>Metazoa</taxon>
        <taxon>Ecdysozoa</taxon>
        <taxon>Nematoda</taxon>
        <taxon>Chromadorea</taxon>
        <taxon>Rhabditida</taxon>
        <taxon>Tylenchina</taxon>
        <taxon>Panagrolaimomorpha</taxon>
        <taxon>Strongyloidoidea</taxon>
        <taxon>Strongyloididae</taxon>
        <taxon>Strongyloides</taxon>
    </lineage>
</organism>